<dbReference type="AlphaFoldDB" id="A0A1Q9ANA6"/>
<evidence type="ECO:0000313" key="2">
    <source>
        <dbReference type="Proteomes" id="UP000186143"/>
    </source>
</evidence>
<protein>
    <submittedName>
        <fullName evidence="1">Uncharacterized protein</fullName>
    </submittedName>
</protein>
<evidence type="ECO:0000313" key="1">
    <source>
        <dbReference type="EMBL" id="OLP56805.1"/>
    </source>
</evidence>
<dbReference type="STRING" id="1672749.BJF92_12090"/>
<name>A0A1Q9ANA6_9HYPH</name>
<comment type="caution">
    <text evidence="1">The sequence shown here is derived from an EMBL/GenBank/DDBJ whole genome shotgun (WGS) entry which is preliminary data.</text>
</comment>
<sequence>MTDGQALRAVAALDFPDLSPGAVEGAPPVMRMVAPAELWVDESYQRGLSERSVRLIRKIVSEWSWAAFKPPVVVEVDGRLNVIDGQHTAIGAVTHGGIPAIPVMVIAAPKRETRASAFVRHNRDRISVTSTQLHAALVSAGDEDALTVDQVCARAGVKILKHPPSMARFAVGETLAVSVISGLVNRRHARGAREVLEVCVKAGAAPVSAALIRAVEHLLHSAEYKGEIDAERIAVVISAQMSTLFSEAQRFGHERKMPLWRALASVIYLNRKRVRHG</sequence>
<accession>A0A1Q9ANA6</accession>
<organism evidence="1 2">
    <name type="scientific">Xaviernesmea rhizosphaerae</name>
    <dbReference type="NCBI Taxonomy" id="1672749"/>
    <lineage>
        <taxon>Bacteria</taxon>
        <taxon>Pseudomonadati</taxon>
        <taxon>Pseudomonadota</taxon>
        <taxon>Alphaproteobacteria</taxon>
        <taxon>Hyphomicrobiales</taxon>
        <taxon>Rhizobiaceae</taxon>
        <taxon>Rhizobium/Agrobacterium group</taxon>
        <taxon>Xaviernesmea</taxon>
    </lineage>
</organism>
<gene>
    <name evidence="1" type="ORF">BJF92_12090</name>
</gene>
<reference evidence="1 2" key="1">
    <citation type="submission" date="2016-09" db="EMBL/GenBank/DDBJ databases">
        <title>Rhizobium sp. nov., a novel species isolated from the rice rhizosphere.</title>
        <authorList>
            <person name="Zhao J."/>
            <person name="Zhang X."/>
        </authorList>
    </citation>
    <scope>NUCLEOTIDE SEQUENCE [LARGE SCALE GENOMIC DNA]</scope>
    <source>
        <strain evidence="1 2">MH17</strain>
    </source>
</reference>
<dbReference type="Proteomes" id="UP000186143">
    <property type="component" value="Unassembled WGS sequence"/>
</dbReference>
<dbReference type="RefSeq" id="WP_075633826.1">
    <property type="nucleotide sequence ID" value="NZ_MKIO01000021.1"/>
</dbReference>
<dbReference type="EMBL" id="MKIO01000021">
    <property type="protein sequence ID" value="OLP56805.1"/>
    <property type="molecule type" value="Genomic_DNA"/>
</dbReference>
<proteinExistence type="predicted"/>